<dbReference type="SUPFAM" id="SSF52821">
    <property type="entry name" value="Rhodanese/Cell cycle control phosphatase"/>
    <property type="match status" value="1"/>
</dbReference>
<reference evidence="2 3" key="1">
    <citation type="submission" date="2014-12" db="EMBL/GenBank/DDBJ databases">
        <title>Draft genome sequences of 29 type strains of Enterococci.</title>
        <authorList>
            <person name="Zhong Z."/>
            <person name="Sun Z."/>
            <person name="Liu W."/>
            <person name="Zhang W."/>
            <person name="Zhang H."/>
        </authorList>
    </citation>
    <scope>NUCLEOTIDE SEQUENCE [LARGE SCALE GENOMIC DNA]</scope>
    <source>
        <strain evidence="2 3">DSM 22801</strain>
    </source>
</reference>
<dbReference type="PANTHER" id="PTHR43031:SF17">
    <property type="entry name" value="SULFURTRANSFERASE YTWF-RELATED"/>
    <property type="match status" value="1"/>
</dbReference>
<dbReference type="AlphaFoldDB" id="A0AA91JNV3"/>
<dbReference type="Gene3D" id="3.40.250.10">
    <property type="entry name" value="Rhodanese-like domain"/>
    <property type="match status" value="1"/>
</dbReference>
<dbReference type="InterPro" id="IPR001763">
    <property type="entry name" value="Rhodanese-like_dom"/>
</dbReference>
<organism evidence="2 3">
    <name type="scientific">Enterococcus silesiacus</name>
    <dbReference type="NCBI Taxonomy" id="332949"/>
    <lineage>
        <taxon>Bacteria</taxon>
        <taxon>Bacillati</taxon>
        <taxon>Bacillota</taxon>
        <taxon>Bacilli</taxon>
        <taxon>Lactobacillales</taxon>
        <taxon>Enterococcaceae</taxon>
        <taxon>Enterococcus</taxon>
    </lineage>
</organism>
<dbReference type="CDD" id="cd00158">
    <property type="entry name" value="RHOD"/>
    <property type="match status" value="1"/>
</dbReference>
<evidence type="ECO:0000313" key="2">
    <source>
        <dbReference type="EMBL" id="OJG90727.1"/>
    </source>
</evidence>
<protein>
    <recommendedName>
        <fullName evidence="1">Rhodanese domain-containing protein</fullName>
    </recommendedName>
</protein>
<evidence type="ECO:0000313" key="3">
    <source>
        <dbReference type="Proteomes" id="UP000183039"/>
    </source>
</evidence>
<dbReference type="SMART" id="SM00450">
    <property type="entry name" value="RHOD"/>
    <property type="match status" value="1"/>
</dbReference>
<dbReference type="PANTHER" id="PTHR43031">
    <property type="entry name" value="FAD-DEPENDENT OXIDOREDUCTASE"/>
    <property type="match status" value="1"/>
</dbReference>
<comment type="caution">
    <text evidence="2">The sequence shown here is derived from an EMBL/GenBank/DDBJ whole genome shotgun (WGS) entry which is preliminary data.</text>
</comment>
<feature type="domain" description="Rhodanese" evidence="1">
    <location>
        <begin position="26"/>
        <end position="111"/>
    </location>
</feature>
<sequence>MGIKEERMFSFLKGNSISTTELQQILDSKPIVLDVREKTEFASGHIPNAKNTPLSKISTYQSKENQPVYVICQSGMRSRQAVKKLKAKGIDAINVKGGMSAWRGAVRGGKL</sequence>
<accession>A0AA91JNV3</accession>
<dbReference type="Pfam" id="PF00581">
    <property type="entry name" value="Rhodanese"/>
    <property type="match status" value="1"/>
</dbReference>
<dbReference type="EMBL" id="JXLC01000018">
    <property type="protein sequence ID" value="OJG90727.1"/>
    <property type="molecule type" value="Genomic_DNA"/>
</dbReference>
<dbReference type="InterPro" id="IPR050229">
    <property type="entry name" value="GlpE_sulfurtransferase"/>
</dbReference>
<gene>
    <name evidence="2" type="ORF">RV15_GL001078</name>
</gene>
<name>A0AA91JNV3_9ENTE</name>
<dbReference type="Proteomes" id="UP000183039">
    <property type="component" value="Unassembled WGS sequence"/>
</dbReference>
<dbReference type="PROSITE" id="PS50206">
    <property type="entry name" value="RHODANESE_3"/>
    <property type="match status" value="1"/>
</dbReference>
<evidence type="ECO:0000259" key="1">
    <source>
        <dbReference type="PROSITE" id="PS50206"/>
    </source>
</evidence>
<dbReference type="InterPro" id="IPR036873">
    <property type="entry name" value="Rhodanese-like_dom_sf"/>
</dbReference>
<proteinExistence type="predicted"/>